<proteinExistence type="predicted"/>
<evidence type="ECO:0000313" key="3">
    <source>
        <dbReference type="Proteomes" id="UP001162030"/>
    </source>
</evidence>
<reference evidence="2 3" key="1">
    <citation type="submission" date="2023-03" db="EMBL/GenBank/DDBJ databases">
        <authorList>
            <person name="Pearce D."/>
        </authorList>
    </citation>
    <scope>NUCLEOTIDE SEQUENCE [LARGE SCALE GENOMIC DNA]</scope>
    <source>
        <strain evidence="2">Msz</strain>
    </source>
</reference>
<evidence type="ECO:0000256" key="1">
    <source>
        <dbReference type="SAM" id="SignalP"/>
    </source>
</evidence>
<keyword evidence="1" id="KW-0732">Signal</keyword>
<evidence type="ECO:0000313" key="2">
    <source>
        <dbReference type="EMBL" id="CAI8967791.1"/>
    </source>
</evidence>
<accession>A0ABN8XC41</accession>
<gene>
    <name evidence="2" type="ORF">MSZNOR_4808</name>
</gene>
<dbReference type="RefSeq" id="WP_026610074.1">
    <property type="nucleotide sequence ID" value="NZ_OX458333.1"/>
</dbReference>
<sequence length="165" mass="17724">MMLAKNVQGSKRFRSNPMVLTVIVLLLTSHAASLCAAAGQGSIDSFSGWAAAADTELDELRGGFTLDNGMVVDLSFATSVFVNGQERFSDRFVLPNDFSIDQLRGAVVSNGPNNYVMSDAAMNNMTVIQNTLDNQLITMMRSIDITISNIKNMTGFGEPGFGFAP</sequence>
<protein>
    <submittedName>
        <fullName evidence="2">Uncharacterized protein</fullName>
    </submittedName>
</protein>
<feature type="chain" id="PRO_5047163690" evidence="1">
    <location>
        <begin position="32"/>
        <end position="165"/>
    </location>
</feature>
<dbReference type="EMBL" id="OX458333">
    <property type="protein sequence ID" value="CAI8967791.1"/>
    <property type="molecule type" value="Genomic_DNA"/>
</dbReference>
<organism evidence="2 3">
    <name type="scientific">Methylocaldum szegediense</name>
    <dbReference type="NCBI Taxonomy" id="73780"/>
    <lineage>
        <taxon>Bacteria</taxon>
        <taxon>Pseudomonadati</taxon>
        <taxon>Pseudomonadota</taxon>
        <taxon>Gammaproteobacteria</taxon>
        <taxon>Methylococcales</taxon>
        <taxon>Methylococcaceae</taxon>
        <taxon>Methylocaldum</taxon>
    </lineage>
</organism>
<feature type="signal peptide" evidence="1">
    <location>
        <begin position="1"/>
        <end position="31"/>
    </location>
</feature>
<dbReference type="Proteomes" id="UP001162030">
    <property type="component" value="Chromosome"/>
</dbReference>
<name>A0ABN8XC41_9GAMM</name>
<keyword evidence="3" id="KW-1185">Reference proteome</keyword>